<evidence type="ECO:0008006" key="4">
    <source>
        <dbReference type="Google" id="ProtNLM"/>
    </source>
</evidence>
<gene>
    <name evidence="2" type="ORF">CO054_01145</name>
</gene>
<organism evidence="2 3">
    <name type="scientific">Candidatus Shapirobacteria bacterium CG_4_9_14_0_2_um_filter_39_11</name>
    <dbReference type="NCBI Taxonomy" id="1974478"/>
    <lineage>
        <taxon>Bacteria</taxon>
        <taxon>Candidatus Shapironibacteriota</taxon>
    </lineage>
</organism>
<dbReference type="Proteomes" id="UP000229816">
    <property type="component" value="Unassembled WGS sequence"/>
</dbReference>
<keyword evidence="1" id="KW-0812">Transmembrane</keyword>
<keyword evidence="1" id="KW-0472">Membrane</keyword>
<name>A0A2M8ET51_9BACT</name>
<comment type="caution">
    <text evidence="2">The sequence shown here is derived from an EMBL/GenBank/DDBJ whole genome shotgun (WGS) entry which is preliminary data.</text>
</comment>
<evidence type="ECO:0000313" key="3">
    <source>
        <dbReference type="Proteomes" id="UP000229816"/>
    </source>
</evidence>
<proteinExistence type="predicted"/>
<dbReference type="AlphaFoldDB" id="A0A2M8ET51"/>
<protein>
    <recommendedName>
        <fullName evidence="4">PsbP C-terminal domain-containing protein</fullName>
    </recommendedName>
</protein>
<evidence type="ECO:0000313" key="2">
    <source>
        <dbReference type="EMBL" id="PJC28246.1"/>
    </source>
</evidence>
<accession>A0A2M8ET51</accession>
<dbReference type="EMBL" id="PFSF01000024">
    <property type="protein sequence ID" value="PJC28246.1"/>
    <property type="molecule type" value="Genomic_DNA"/>
</dbReference>
<feature type="transmembrane region" description="Helical" evidence="1">
    <location>
        <begin position="31"/>
        <end position="51"/>
    </location>
</feature>
<sequence>MVPTQSAQTIQSPTSTLPVQVKSSSSVKSSLLVIMAICLLIATCLAGLFYFQIQKLSKELSQYQTQPSPTPTATPDPTADWKTYTDPKGKYSLKYPTDWAASKDVGLLNDPTMKFILDLQAKDTTLSTRDWTNANVCAKFATPTDQNGCTAYASGPINDSIQFTFLAHYGAMHTVFKNGNTVFDVTIDAREPNPNFENIKDVYNQILSTFKFLE</sequence>
<keyword evidence="1" id="KW-1133">Transmembrane helix</keyword>
<evidence type="ECO:0000256" key="1">
    <source>
        <dbReference type="SAM" id="Phobius"/>
    </source>
</evidence>
<reference evidence="3" key="1">
    <citation type="submission" date="2017-09" db="EMBL/GenBank/DDBJ databases">
        <title>Depth-based differentiation of microbial function through sediment-hosted aquifers and enrichment of novel symbionts in the deep terrestrial subsurface.</title>
        <authorList>
            <person name="Probst A.J."/>
            <person name="Ladd B."/>
            <person name="Jarett J.K."/>
            <person name="Geller-Mcgrath D.E."/>
            <person name="Sieber C.M.K."/>
            <person name="Emerson J.B."/>
            <person name="Anantharaman K."/>
            <person name="Thomas B.C."/>
            <person name="Malmstrom R."/>
            <person name="Stieglmeier M."/>
            <person name="Klingl A."/>
            <person name="Woyke T."/>
            <person name="Ryan C.M."/>
            <person name="Banfield J.F."/>
        </authorList>
    </citation>
    <scope>NUCLEOTIDE SEQUENCE [LARGE SCALE GENOMIC DNA]</scope>
</reference>